<protein>
    <submittedName>
        <fullName evidence="1">Uncharacterized protein</fullName>
    </submittedName>
</protein>
<sequence>MLSTSHQLLFFFGAVPGLVLWVSGALRCNVCKRKFLLFGCVEGSGEMTCGWRERCVNIKALLGKLPLYYRLNCTSVRNCGKVRAPNESHLTYDYTCCNTDFSQWDLGP</sequence>
<evidence type="ECO:0000313" key="2">
    <source>
        <dbReference type="Proteomes" id="UP000694403"/>
    </source>
</evidence>
<proteinExistence type="predicted"/>
<reference evidence="1" key="1">
    <citation type="submission" date="2025-08" db="UniProtKB">
        <authorList>
            <consortium name="Ensembl"/>
        </authorList>
    </citation>
    <scope>IDENTIFICATION</scope>
</reference>
<evidence type="ECO:0000313" key="1">
    <source>
        <dbReference type="Ensembl" id="ENSCSRP00000020984.1"/>
    </source>
</evidence>
<name>A0A8C3SZE8_CHESE</name>
<reference evidence="1" key="2">
    <citation type="submission" date="2025-09" db="UniProtKB">
        <authorList>
            <consortium name="Ensembl"/>
        </authorList>
    </citation>
    <scope>IDENTIFICATION</scope>
</reference>
<keyword evidence="2" id="KW-1185">Reference proteome</keyword>
<dbReference type="AlphaFoldDB" id="A0A8C3SZE8"/>
<dbReference type="Ensembl" id="ENSCSRT00000021912.1">
    <property type="protein sequence ID" value="ENSCSRP00000020984.1"/>
    <property type="gene ID" value="ENSCSRG00000015893.1"/>
</dbReference>
<organism evidence="1 2">
    <name type="scientific">Chelydra serpentina</name>
    <name type="common">Snapping turtle</name>
    <name type="synonym">Testudo serpentina</name>
    <dbReference type="NCBI Taxonomy" id="8475"/>
    <lineage>
        <taxon>Eukaryota</taxon>
        <taxon>Metazoa</taxon>
        <taxon>Chordata</taxon>
        <taxon>Craniata</taxon>
        <taxon>Vertebrata</taxon>
        <taxon>Euteleostomi</taxon>
        <taxon>Archelosauria</taxon>
        <taxon>Testudinata</taxon>
        <taxon>Testudines</taxon>
        <taxon>Cryptodira</taxon>
        <taxon>Durocryptodira</taxon>
        <taxon>Americhelydia</taxon>
        <taxon>Chelydroidea</taxon>
        <taxon>Chelydridae</taxon>
        <taxon>Chelydra</taxon>
    </lineage>
</organism>
<accession>A0A8C3SZE8</accession>
<dbReference type="Proteomes" id="UP000694403">
    <property type="component" value="Unplaced"/>
</dbReference>